<keyword evidence="2" id="KW-0719">Serine esterase</keyword>
<dbReference type="InterPro" id="IPR029058">
    <property type="entry name" value="AB_hydrolase_fold"/>
</dbReference>
<evidence type="ECO:0000313" key="5">
    <source>
        <dbReference type="EMBL" id="PSB91790.1"/>
    </source>
</evidence>
<reference evidence="5 6" key="1">
    <citation type="journal article" date="2017" name="Front. Microbiol.">
        <title>Genome of Ca. Pandoraea novymonadis, an Endosymbiotic Bacterium of the Trypanosomatid Novymonas esmeraldas.</title>
        <authorList>
            <person name="Kostygov A.Y."/>
            <person name="Butenko A."/>
            <person name="Nenarokova A."/>
            <person name="Tashyreva D."/>
            <person name="Flegontov P."/>
            <person name="Lukes J."/>
            <person name="Yurchenko V."/>
        </authorList>
    </citation>
    <scope>NUCLEOTIDE SEQUENCE [LARGE SCALE GENOMIC DNA]</scope>
    <source>
        <strain evidence="5 6">E262</strain>
    </source>
</reference>
<dbReference type="RefSeq" id="WP_106181617.1">
    <property type="nucleotide sequence ID" value="NZ_MUHY01000001.1"/>
</dbReference>
<evidence type="ECO:0000256" key="1">
    <source>
        <dbReference type="ARBA" id="ARBA00010884"/>
    </source>
</evidence>
<evidence type="ECO:0000256" key="2">
    <source>
        <dbReference type="ARBA" id="ARBA00022487"/>
    </source>
</evidence>
<dbReference type="InterPro" id="IPR050960">
    <property type="entry name" value="AB_hydrolase_4_sf"/>
</dbReference>
<proteinExistence type="inferred from homology"/>
<dbReference type="SUPFAM" id="SSF53474">
    <property type="entry name" value="alpha/beta-Hydrolases"/>
    <property type="match status" value="1"/>
</dbReference>
<dbReference type="InterPro" id="IPR012020">
    <property type="entry name" value="ABHD4"/>
</dbReference>
<evidence type="ECO:0000256" key="3">
    <source>
        <dbReference type="ARBA" id="ARBA00022801"/>
    </source>
</evidence>
<keyword evidence="6" id="KW-1185">Reference proteome</keyword>
<comment type="caution">
    <text evidence="5">The sequence shown here is derived from an EMBL/GenBank/DDBJ whole genome shotgun (WGS) entry which is preliminary data.</text>
</comment>
<organism evidence="5 6">
    <name type="scientific">Candidatus Pandoraea novymonadis</name>
    <dbReference type="NCBI Taxonomy" id="1808959"/>
    <lineage>
        <taxon>Bacteria</taxon>
        <taxon>Pseudomonadati</taxon>
        <taxon>Pseudomonadota</taxon>
        <taxon>Betaproteobacteria</taxon>
        <taxon>Burkholderiales</taxon>
        <taxon>Burkholderiaceae</taxon>
        <taxon>Pandoraea</taxon>
    </lineage>
</organism>
<dbReference type="PANTHER" id="PTHR10794">
    <property type="entry name" value="ABHYDROLASE DOMAIN-CONTAINING PROTEIN"/>
    <property type="match status" value="1"/>
</dbReference>
<dbReference type="PROSITE" id="PS01133">
    <property type="entry name" value="UPF0017"/>
    <property type="match status" value="1"/>
</dbReference>
<evidence type="ECO:0000259" key="4">
    <source>
        <dbReference type="Pfam" id="PF00561"/>
    </source>
</evidence>
<dbReference type="Pfam" id="PF00561">
    <property type="entry name" value="Abhydrolase_1"/>
    <property type="match status" value="1"/>
</dbReference>
<dbReference type="Gene3D" id="3.40.50.1820">
    <property type="entry name" value="alpha/beta hydrolase"/>
    <property type="match status" value="1"/>
</dbReference>
<name>A0ABX5FDH2_9BURK</name>
<protein>
    <recommendedName>
        <fullName evidence="4">AB hydrolase-1 domain-containing protein</fullName>
    </recommendedName>
</protein>
<evidence type="ECO:0000313" key="6">
    <source>
        <dbReference type="Proteomes" id="UP000242660"/>
    </source>
</evidence>
<dbReference type="EMBL" id="MUHY01000001">
    <property type="protein sequence ID" value="PSB91790.1"/>
    <property type="molecule type" value="Genomic_DNA"/>
</dbReference>
<feature type="domain" description="AB hydrolase-1" evidence="4">
    <location>
        <begin position="99"/>
        <end position="340"/>
    </location>
</feature>
<dbReference type="InterPro" id="IPR000952">
    <property type="entry name" value="AB_hydrolase_4_CS"/>
</dbReference>
<dbReference type="PIRSF" id="PIRSF005211">
    <property type="entry name" value="Ab_hydro_YheT"/>
    <property type="match status" value="1"/>
</dbReference>
<dbReference type="Proteomes" id="UP000242660">
    <property type="component" value="Unassembled WGS sequence"/>
</dbReference>
<gene>
    <name evidence="5" type="ORF">BZL35_00003</name>
</gene>
<comment type="similarity">
    <text evidence="1">Belongs to the AB hydrolase superfamily. AB hydrolase 4 family.</text>
</comment>
<sequence length="363" mass="40396">MNVVELPSSKVPNYCPPCWLPDGHSQTIYPALFGHRPSIDFLRESWETPDGDVIAVDWLIRPSNYVDNQMSPILLPKNSYPEPVHNTSRIQIKFELKTPLVVMFHGLEGSSSSHYARTLMQAVIARGWNGVIPHFRGCGGTLNRSPRFYHSGDSAEANWILQRLHTQTKGPILASGISLGGNLLLRWLGERQNDAAKIVQAACAISAPLDLLAVGHALSRGFNMLYTHNFLKTLKKKSLAKLMQYPNLFDRYAMLSARNLSEFDNVVTAPLHGFKDALDYYKKASSKSVLGEITVPTLLLNARNDPFQPATALPEPREVGNHVTLLQPKQGGHVGFMTSPFPGDMTWMPETVLTYFDNFLSNA</sequence>
<accession>A0ABX5FDH2</accession>
<dbReference type="PANTHER" id="PTHR10794:SF94">
    <property type="entry name" value="ESTERASE YHET-RELATED"/>
    <property type="match status" value="1"/>
</dbReference>
<keyword evidence="3" id="KW-0378">Hydrolase</keyword>
<dbReference type="InterPro" id="IPR000073">
    <property type="entry name" value="AB_hydrolase_1"/>
</dbReference>